<gene>
    <name evidence="12 14" type="primary">htpX</name>
    <name evidence="14" type="ORF">H6A60_06265</name>
</gene>
<dbReference type="Pfam" id="PF01435">
    <property type="entry name" value="Peptidase_M48"/>
    <property type="match status" value="1"/>
</dbReference>
<organism evidence="14 15">
    <name type="scientific">Sutterella massiliensis</name>
    <dbReference type="NCBI Taxonomy" id="1816689"/>
    <lineage>
        <taxon>Bacteria</taxon>
        <taxon>Pseudomonadati</taxon>
        <taxon>Pseudomonadota</taxon>
        <taxon>Betaproteobacteria</taxon>
        <taxon>Burkholderiales</taxon>
        <taxon>Sutterellaceae</taxon>
        <taxon>Sutterella</taxon>
    </lineage>
</organism>
<comment type="subcellular location">
    <subcellularLocation>
        <location evidence="1 12">Cell membrane</location>
        <topology evidence="1 12">Multi-pass membrane protein</topology>
    </subcellularLocation>
</comment>
<evidence type="ECO:0000256" key="4">
    <source>
        <dbReference type="ARBA" id="ARBA00022670"/>
    </source>
</evidence>
<keyword evidence="11 12" id="KW-0472">Membrane</keyword>
<keyword evidence="3 12" id="KW-1003">Cell membrane</keyword>
<evidence type="ECO:0000313" key="15">
    <source>
        <dbReference type="Proteomes" id="UP000715095"/>
    </source>
</evidence>
<dbReference type="PANTHER" id="PTHR43221:SF1">
    <property type="entry name" value="PROTEASE HTPX"/>
    <property type="match status" value="1"/>
</dbReference>
<feature type="active site" evidence="12">
    <location>
        <position position="153"/>
    </location>
</feature>
<evidence type="ECO:0000256" key="8">
    <source>
        <dbReference type="ARBA" id="ARBA00022833"/>
    </source>
</evidence>
<evidence type="ECO:0000256" key="7">
    <source>
        <dbReference type="ARBA" id="ARBA00022801"/>
    </source>
</evidence>
<feature type="binding site" evidence="12">
    <location>
        <position position="230"/>
    </location>
    <ligand>
        <name>Zn(2+)</name>
        <dbReference type="ChEBI" id="CHEBI:29105"/>
        <note>catalytic</note>
    </ligand>
</feature>
<dbReference type="EC" id="3.4.24.-" evidence="12"/>
<dbReference type="GO" id="GO:0008233">
    <property type="term" value="F:peptidase activity"/>
    <property type="evidence" value="ECO:0007669"/>
    <property type="project" value="UniProtKB-KW"/>
</dbReference>
<comment type="caution">
    <text evidence="14">The sequence shown here is derived from an EMBL/GenBank/DDBJ whole genome shotgun (WGS) entry which is preliminary data.</text>
</comment>
<protein>
    <recommendedName>
        <fullName evidence="12">Protease HtpX homolog</fullName>
        <ecNumber evidence="12">3.4.24.-</ecNumber>
    </recommendedName>
</protein>
<feature type="binding site" evidence="12">
    <location>
        <position position="152"/>
    </location>
    <ligand>
        <name>Zn(2+)</name>
        <dbReference type="ChEBI" id="CHEBI:29105"/>
        <note>catalytic</note>
    </ligand>
</feature>
<dbReference type="InterPro" id="IPR050083">
    <property type="entry name" value="HtpX_protease"/>
</dbReference>
<comment type="cofactor">
    <cofactor evidence="12">
        <name>Zn(2+)</name>
        <dbReference type="ChEBI" id="CHEBI:29105"/>
    </cofactor>
    <text evidence="12">Binds 1 zinc ion per subunit.</text>
</comment>
<keyword evidence="5 12" id="KW-0812">Transmembrane</keyword>
<dbReference type="InterPro" id="IPR001915">
    <property type="entry name" value="Peptidase_M48"/>
</dbReference>
<evidence type="ECO:0000256" key="3">
    <source>
        <dbReference type="ARBA" id="ARBA00022475"/>
    </source>
</evidence>
<comment type="similarity">
    <text evidence="2 12">Belongs to the peptidase M48B family.</text>
</comment>
<keyword evidence="10 12" id="KW-0482">Metalloprotease</keyword>
<dbReference type="GO" id="GO:0006508">
    <property type="term" value="P:proteolysis"/>
    <property type="evidence" value="ECO:0007669"/>
    <property type="project" value="UniProtKB-KW"/>
</dbReference>
<evidence type="ECO:0000256" key="10">
    <source>
        <dbReference type="ARBA" id="ARBA00023049"/>
    </source>
</evidence>
<evidence type="ECO:0000256" key="1">
    <source>
        <dbReference type="ARBA" id="ARBA00004651"/>
    </source>
</evidence>
<keyword evidence="4 12" id="KW-0645">Protease</keyword>
<feature type="transmembrane region" description="Helical" evidence="12">
    <location>
        <begin position="162"/>
        <end position="183"/>
    </location>
</feature>
<evidence type="ECO:0000256" key="6">
    <source>
        <dbReference type="ARBA" id="ARBA00022723"/>
    </source>
</evidence>
<keyword evidence="7 12" id="KW-0378">Hydrolase</keyword>
<dbReference type="NCBIfam" id="NF003965">
    <property type="entry name" value="PRK05457.1"/>
    <property type="match status" value="1"/>
</dbReference>
<dbReference type="RefSeq" id="WP_205102564.1">
    <property type="nucleotide sequence ID" value="NZ_JACJJC010000008.1"/>
</dbReference>
<dbReference type="Proteomes" id="UP000715095">
    <property type="component" value="Unassembled WGS sequence"/>
</dbReference>
<feature type="transmembrane region" description="Helical" evidence="12">
    <location>
        <begin position="42"/>
        <end position="64"/>
    </location>
</feature>
<feature type="binding site" evidence="12">
    <location>
        <position position="156"/>
    </location>
    <ligand>
        <name>Zn(2+)</name>
        <dbReference type="ChEBI" id="CHEBI:29105"/>
        <note>catalytic</note>
    </ligand>
</feature>
<accession>A0ABS2DS11</accession>
<keyword evidence="9 12" id="KW-1133">Transmembrane helix</keyword>
<reference evidence="14 15" key="1">
    <citation type="journal article" date="2021" name="Sci. Rep.">
        <title>The distribution of antibiotic resistance genes in chicken gut microbiota commensals.</title>
        <authorList>
            <person name="Juricova H."/>
            <person name="Matiasovicova J."/>
            <person name="Kubasova T."/>
            <person name="Cejkova D."/>
            <person name="Rychlik I."/>
        </authorList>
    </citation>
    <scope>NUCLEOTIDE SEQUENCE [LARGE SCALE GENOMIC DNA]</scope>
    <source>
        <strain evidence="14 15">An829</strain>
    </source>
</reference>
<dbReference type="EMBL" id="JACJJC010000008">
    <property type="protein sequence ID" value="MBM6704089.1"/>
    <property type="molecule type" value="Genomic_DNA"/>
</dbReference>
<name>A0ABS2DS11_9BURK</name>
<sequence>MFKRIGLLILANLAVFVMLSIVLTIVQMIFGVNFGTMSGKSLNLGALFIFSMVVGFTGSLISLAMSKQMAKMSMGVQVIDPSRPRNNLEAYLVEVVRRQADKAGIPMPEVGVYEGEPNAFATGASRSSSLVAVSTGLLGVMGRDEVEAVIAHEISHVKNGDMVTMTLLQGVMNTFVIFISRIVGWVVDRQILRNEDDGPGVGYYVTSLVLDIALGFLASMVVAAFSRYREFHADAGAARIMDGSSPMIRALERLGGVEPNELPGSVKGFGISGGIGSLFASHPSIEDRIAALREGRYNA</sequence>
<dbReference type="InterPro" id="IPR022919">
    <property type="entry name" value="Pept_M48_protease_HtpX"/>
</dbReference>
<evidence type="ECO:0000313" key="14">
    <source>
        <dbReference type="EMBL" id="MBM6704089.1"/>
    </source>
</evidence>
<keyword evidence="15" id="KW-1185">Reference proteome</keyword>
<evidence type="ECO:0000256" key="9">
    <source>
        <dbReference type="ARBA" id="ARBA00022989"/>
    </source>
</evidence>
<evidence type="ECO:0000256" key="2">
    <source>
        <dbReference type="ARBA" id="ARBA00009779"/>
    </source>
</evidence>
<keyword evidence="8 12" id="KW-0862">Zinc</keyword>
<feature type="domain" description="Peptidase M48" evidence="13">
    <location>
        <begin position="89"/>
        <end position="294"/>
    </location>
</feature>
<evidence type="ECO:0000256" key="12">
    <source>
        <dbReference type="HAMAP-Rule" id="MF_00188"/>
    </source>
</evidence>
<evidence type="ECO:0000256" key="11">
    <source>
        <dbReference type="ARBA" id="ARBA00023136"/>
    </source>
</evidence>
<proteinExistence type="inferred from homology"/>
<feature type="transmembrane region" description="Helical" evidence="12">
    <location>
        <begin position="203"/>
        <end position="225"/>
    </location>
</feature>
<dbReference type="PANTHER" id="PTHR43221">
    <property type="entry name" value="PROTEASE HTPX"/>
    <property type="match status" value="1"/>
</dbReference>
<dbReference type="Gene3D" id="3.30.2010.10">
    <property type="entry name" value="Metalloproteases ('zincins'), catalytic domain"/>
    <property type="match status" value="1"/>
</dbReference>
<evidence type="ECO:0000256" key="5">
    <source>
        <dbReference type="ARBA" id="ARBA00022692"/>
    </source>
</evidence>
<dbReference type="CDD" id="cd07335">
    <property type="entry name" value="M48B_HtpX_like"/>
    <property type="match status" value="1"/>
</dbReference>
<keyword evidence="6 12" id="KW-0479">Metal-binding</keyword>
<dbReference type="HAMAP" id="MF_00188">
    <property type="entry name" value="Pept_M48_protease_HtpX"/>
    <property type="match status" value="1"/>
</dbReference>
<feature type="transmembrane region" description="Helical" evidence="12">
    <location>
        <begin position="7"/>
        <end position="30"/>
    </location>
</feature>
<evidence type="ECO:0000259" key="13">
    <source>
        <dbReference type="Pfam" id="PF01435"/>
    </source>
</evidence>